<sequence length="125" mass="13620">MLFGQQYYCAISPVSSAMPSPPIVPVFPIVPASPGPPVRPPSALRAGEAGRTGGTGAAWRTGRAHLEAVRLEFDVPCPHIVDLHLMGDEHARLRDKRDDHGGTKHEWAPLKQFLFYVSHIVPHAT</sequence>
<gene>
    <name evidence="1" type="ORF">GCM10011579_011280</name>
</gene>
<name>A0A917XU39_9ACTN</name>
<dbReference type="AlphaFoldDB" id="A0A917XU39"/>
<comment type="caution">
    <text evidence="1">The sequence shown here is derived from an EMBL/GenBank/DDBJ whole genome shotgun (WGS) entry which is preliminary data.</text>
</comment>
<dbReference type="Proteomes" id="UP000600365">
    <property type="component" value="Unassembled WGS sequence"/>
</dbReference>
<reference evidence="1 2" key="1">
    <citation type="journal article" date="2014" name="Int. J. Syst. Evol. Microbiol.">
        <title>Complete genome sequence of Corynebacterium casei LMG S-19264T (=DSM 44701T), isolated from a smear-ripened cheese.</title>
        <authorList>
            <consortium name="US DOE Joint Genome Institute (JGI-PGF)"/>
            <person name="Walter F."/>
            <person name="Albersmeier A."/>
            <person name="Kalinowski J."/>
            <person name="Ruckert C."/>
        </authorList>
    </citation>
    <scope>NUCLEOTIDE SEQUENCE [LARGE SCALE GENOMIC DNA]</scope>
    <source>
        <strain evidence="1 2">CGMCC 4.7111</strain>
    </source>
</reference>
<protein>
    <submittedName>
        <fullName evidence="1">Uncharacterized protein</fullName>
    </submittedName>
</protein>
<organism evidence="1 2">
    <name type="scientific">Streptomyces albiflavescens</name>
    <dbReference type="NCBI Taxonomy" id="1623582"/>
    <lineage>
        <taxon>Bacteria</taxon>
        <taxon>Bacillati</taxon>
        <taxon>Actinomycetota</taxon>
        <taxon>Actinomycetes</taxon>
        <taxon>Kitasatosporales</taxon>
        <taxon>Streptomycetaceae</taxon>
        <taxon>Streptomyces</taxon>
    </lineage>
</organism>
<proteinExistence type="predicted"/>
<accession>A0A917XU39</accession>
<evidence type="ECO:0000313" key="1">
    <source>
        <dbReference type="EMBL" id="GGN53283.1"/>
    </source>
</evidence>
<dbReference type="EMBL" id="BMMM01000002">
    <property type="protein sequence ID" value="GGN53283.1"/>
    <property type="molecule type" value="Genomic_DNA"/>
</dbReference>
<evidence type="ECO:0000313" key="2">
    <source>
        <dbReference type="Proteomes" id="UP000600365"/>
    </source>
</evidence>
<keyword evidence="2" id="KW-1185">Reference proteome</keyword>